<dbReference type="EMBL" id="WNYA01030170">
    <property type="protein sequence ID" value="KAG8537449.1"/>
    <property type="molecule type" value="Genomic_DNA"/>
</dbReference>
<sequence length="119" mass="13449">MPPSTHTGFSGHHLPFVGFTYTSNCVLSDRSSLRFSLEKASTDLDANVQRTLEDSLATEAYERRIRRLEQEKMELSRKLQESTQAVQALQYSTVDGPVTASKDLEIKSLKDEIDKLKTQ</sequence>
<dbReference type="GO" id="GO:0031032">
    <property type="term" value="P:actomyosin structure organization"/>
    <property type="evidence" value="ECO:0007669"/>
    <property type="project" value="TreeGrafter"/>
</dbReference>
<gene>
    <name evidence="4" type="ORF">GDO81_024510</name>
</gene>
<evidence type="ECO:0000313" key="4">
    <source>
        <dbReference type="EMBL" id="KAG8537449.1"/>
    </source>
</evidence>
<dbReference type="Proteomes" id="UP000824782">
    <property type="component" value="Unassembled WGS sequence"/>
</dbReference>
<evidence type="ECO:0000256" key="1">
    <source>
        <dbReference type="ARBA" id="ARBA00022527"/>
    </source>
</evidence>
<dbReference type="GO" id="GO:0005856">
    <property type="term" value="C:cytoskeleton"/>
    <property type="evidence" value="ECO:0007669"/>
    <property type="project" value="TreeGrafter"/>
</dbReference>
<keyword evidence="3" id="KW-0175">Coiled coil</keyword>
<dbReference type="GO" id="GO:0004674">
    <property type="term" value="F:protein serine/threonine kinase activity"/>
    <property type="evidence" value="ECO:0007669"/>
    <property type="project" value="UniProtKB-KW"/>
</dbReference>
<dbReference type="Gene3D" id="3.30.200.20">
    <property type="entry name" value="Phosphorylase Kinase, domain 1"/>
    <property type="match status" value="1"/>
</dbReference>
<keyword evidence="5" id="KW-1185">Reference proteome</keyword>
<dbReference type="AlphaFoldDB" id="A0AAV6YQD9"/>
<dbReference type="GO" id="GO:0005737">
    <property type="term" value="C:cytoplasm"/>
    <property type="evidence" value="ECO:0007669"/>
    <property type="project" value="TreeGrafter"/>
</dbReference>
<dbReference type="InterPro" id="IPR050839">
    <property type="entry name" value="Rho-assoc_Ser/Thr_Kinase"/>
</dbReference>
<evidence type="ECO:0000313" key="5">
    <source>
        <dbReference type="Proteomes" id="UP000824782"/>
    </source>
</evidence>
<keyword evidence="2" id="KW-0808">Transferase</keyword>
<comment type="caution">
    <text evidence="4">The sequence shown here is derived from an EMBL/GenBank/DDBJ whole genome shotgun (WGS) entry which is preliminary data.</text>
</comment>
<dbReference type="PANTHER" id="PTHR22988:SF66">
    <property type="entry name" value="SERINE_THREONINE-PROTEIN KINASE GENGHIS KHAN"/>
    <property type="match status" value="1"/>
</dbReference>
<feature type="coiled-coil region" evidence="3">
    <location>
        <begin position="58"/>
        <end position="119"/>
    </location>
</feature>
<keyword evidence="1" id="KW-0723">Serine/threonine-protein kinase</keyword>
<reference evidence="4" key="1">
    <citation type="thesis" date="2020" institute="ProQuest LLC" country="789 East Eisenhower Parkway, Ann Arbor, MI, USA">
        <title>Comparative Genomics and Chromosome Evolution.</title>
        <authorList>
            <person name="Mudd A.B."/>
        </authorList>
    </citation>
    <scope>NUCLEOTIDE SEQUENCE</scope>
    <source>
        <strain evidence="4">237g6f4</strain>
        <tissue evidence="4">Blood</tissue>
    </source>
</reference>
<feature type="non-terminal residue" evidence="4">
    <location>
        <position position="119"/>
    </location>
</feature>
<protein>
    <submittedName>
        <fullName evidence="4">Uncharacterized protein</fullName>
    </submittedName>
</protein>
<evidence type="ECO:0000256" key="3">
    <source>
        <dbReference type="SAM" id="Coils"/>
    </source>
</evidence>
<proteinExistence type="predicted"/>
<dbReference type="PANTHER" id="PTHR22988">
    <property type="entry name" value="MYOTONIC DYSTROPHY S/T KINASE-RELATED"/>
    <property type="match status" value="1"/>
</dbReference>
<organism evidence="4 5">
    <name type="scientific">Engystomops pustulosus</name>
    <name type="common">Tungara frog</name>
    <name type="synonym">Physalaemus pustulosus</name>
    <dbReference type="NCBI Taxonomy" id="76066"/>
    <lineage>
        <taxon>Eukaryota</taxon>
        <taxon>Metazoa</taxon>
        <taxon>Chordata</taxon>
        <taxon>Craniata</taxon>
        <taxon>Vertebrata</taxon>
        <taxon>Euteleostomi</taxon>
        <taxon>Amphibia</taxon>
        <taxon>Batrachia</taxon>
        <taxon>Anura</taxon>
        <taxon>Neobatrachia</taxon>
        <taxon>Hyloidea</taxon>
        <taxon>Leptodactylidae</taxon>
        <taxon>Leiuperinae</taxon>
        <taxon>Engystomops</taxon>
    </lineage>
</organism>
<accession>A0AAV6YQD9</accession>
<name>A0AAV6YQD9_ENGPU</name>
<evidence type="ECO:0000256" key="2">
    <source>
        <dbReference type="ARBA" id="ARBA00022777"/>
    </source>
</evidence>
<keyword evidence="2" id="KW-0418">Kinase</keyword>